<dbReference type="PANTHER" id="PTHR11645:SF13">
    <property type="entry name" value="PYRROLINE-5-CARBOXYLATE REDUCTASE CATALYTIC N-TERMINAL DOMAIN-CONTAINING PROTEIN"/>
    <property type="match status" value="1"/>
</dbReference>
<dbReference type="NCBIfam" id="NF005063">
    <property type="entry name" value="PRK06476.1"/>
    <property type="match status" value="1"/>
</dbReference>
<comment type="similarity">
    <text evidence="1">Belongs to the pyrroline-5-carboxylate reductase family.</text>
</comment>
<protein>
    <submittedName>
        <fullName evidence="5">Pyrroline-5-carboxylate reductase</fullName>
    </submittedName>
</protein>
<proteinExistence type="inferred from homology"/>
<dbReference type="STRING" id="588602.SAMN04487991_1380"/>
<dbReference type="InterPro" id="IPR029036">
    <property type="entry name" value="P5CR_dimer"/>
</dbReference>
<feature type="domain" description="Pyrroline-5-carboxylate reductase dimerisation" evidence="4">
    <location>
        <begin position="163"/>
        <end position="257"/>
    </location>
</feature>
<dbReference type="SUPFAM" id="SSF51735">
    <property type="entry name" value="NAD(P)-binding Rossmann-fold domains"/>
    <property type="match status" value="1"/>
</dbReference>
<dbReference type="PANTHER" id="PTHR11645">
    <property type="entry name" value="PYRROLINE-5-CARBOXYLATE REDUCTASE"/>
    <property type="match status" value="1"/>
</dbReference>
<feature type="binding site" evidence="2">
    <location>
        <position position="37"/>
    </location>
    <ligand>
        <name>NADP(+)</name>
        <dbReference type="ChEBI" id="CHEBI:58349"/>
    </ligand>
</feature>
<dbReference type="PIRSF" id="PIRSF000193">
    <property type="entry name" value="Pyrrol-5-carb_rd"/>
    <property type="match status" value="1"/>
</dbReference>
<dbReference type="OrthoDB" id="9805754at2"/>
<keyword evidence="2" id="KW-0521">NADP</keyword>
<dbReference type="GO" id="GO:0004735">
    <property type="term" value="F:pyrroline-5-carboxylate reductase activity"/>
    <property type="evidence" value="ECO:0007669"/>
    <property type="project" value="InterPro"/>
</dbReference>
<dbReference type="EMBL" id="FORH01000002">
    <property type="protein sequence ID" value="SFJ09056.1"/>
    <property type="molecule type" value="Genomic_DNA"/>
</dbReference>
<dbReference type="InterPro" id="IPR000304">
    <property type="entry name" value="Pyrroline-COOH_reductase"/>
</dbReference>
<dbReference type="InterPro" id="IPR036291">
    <property type="entry name" value="NAD(P)-bd_dom_sf"/>
</dbReference>
<dbReference type="Pfam" id="PF14748">
    <property type="entry name" value="P5CR_dimer"/>
    <property type="match status" value="1"/>
</dbReference>
<evidence type="ECO:0000256" key="1">
    <source>
        <dbReference type="ARBA" id="ARBA00005525"/>
    </source>
</evidence>
<organism evidence="5 6">
    <name type="scientific">Celeribacter neptunius</name>
    <dbReference type="NCBI Taxonomy" id="588602"/>
    <lineage>
        <taxon>Bacteria</taxon>
        <taxon>Pseudomonadati</taxon>
        <taxon>Pseudomonadota</taxon>
        <taxon>Alphaproteobacteria</taxon>
        <taxon>Rhodobacterales</taxon>
        <taxon>Roseobacteraceae</taxon>
        <taxon>Celeribacter</taxon>
    </lineage>
</organism>
<sequence length="261" mass="27897">MKIGFIGTGVISEAVITGMMKSGIAERLGVEEIVVSTRSQAISTALSERYEMVRVVNDNQTIVDQSDLLFLAVLPQVAQQVLSQLAFRPDQEICSLIATLPVEKITAWGGEVALITRAVPLPPVAELAGITVLSGQSERMEAIFEALGGVIVTQSLQEFDAYTVPGSMMGTYFGFQDIVASWIVAQGGTETEARSFLANVFAALARTAEGSDLSFAALREGHSTPGGLNEQMFRVFCEEGGRDAIVTAMDTVAERITKARS</sequence>
<dbReference type="InterPro" id="IPR008927">
    <property type="entry name" value="6-PGluconate_DH-like_C_sf"/>
</dbReference>
<feature type="binding site" evidence="2">
    <location>
        <begin position="72"/>
        <end position="75"/>
    </location>
    <ligand>
        <name>NADP(+)</name>
        <dbReference type="ChEBI" id="CHEBI:58349"/>
    </ligand>
</feature>
<reference evidence="6" key="1">
    <citation type="submission" date="2016-10" db="EMBL/GenBank/DDBJ databases">
        <authorList>
            <person name="Varghese N."/>
            <person name="Submissions S."/>
        </authorList>
    </citation>
    <scope>NUCLEOTIDE SEQUENCE [LARGE SCALE GENOMIC DNA]</scope>
    <source>
        <strain evidence="6">DSM 26471</strain>
    </source>
</reference>
<dbReference type="Pfam" id="PF03807">
    <property type="entry name" value="F420_oxidored"/>
    <property type="match status" value="1"/>
</dbReference>
<feature type="binding site" evidence="2">
    <location>
        <position position="59"/>
    </location>
    <ligand>
        <name>NADPH</name>
        <dbReference type="ChEBI" id="CHEBI:57783"/>
    </ligand>
</feature>
<accession>A0A1I3NJZ3</accession>
<name>A0A1I3NJZ3_9RHOB</name>
<dbReference type="Proteomes" id="UP000199630">
    <property type="component" value="Unassembled WGS sequence"/>
</dbReference>
<feature type="domain" description="Pyrroline-5-carboxylate reductase catalytic N-terminal" evidence="3">
    <location>
        <begin position="2"/>
        <end position="86"/>
    </location>
</feature>
<keyword evidence="6" id="KW-1185">Reference proteome</keyword>
<dbReference type="GO" id="GO:0055129">
    <property type="term" value="P:L-proline biosynthetic process"/>
    <property type="evidence" value="ECO:0007669"/>
    <property type="project" value="TreeGrafter"/>
</dbReference>
<dbReference type="AlphaFoldDB" id="A0A1I3NJZ3"/>
<evidence type="ECO:0000259" key="4">
    <source>
        <dbReference type="Pfam" id="PF14748"/>
    </source>
</evidence>
<dbReference type="Gene3D" id="1.10.3730.10">
    <property type="entry name" value="ProC C-terminal domain-like"/>
    <property type="match status" value="1"/>
</dbReference>
<dbReference type="RefSeq" id="WP_090059415.1">
    <property type="nucleotide sequence ID" value="NZ_FORH01000002.1"/>
</dbReference>
<evidence type="ECO:0000259" key="3">
    <source>
        <dbReference type="Pfam" id="PF03807"/>
    </source>
</evidence>
<dbReference type="InterPro" id="IPR028939">
    <property type="entry name" value="P5C_Rdtase_cat_N"/>
</dbReference>
<dbReference type="Gene3D" id="3.40.50.720">
    <property type="entry name" value="NAD(P)-binding Rossmann-like Domain"/>
    <property type="match status" value="1"/>
</dbReference>
<gene>
    <name evidence="5" type="ORF">SAMN04487991_1380</name>
</gene>
<evidence type="ECO:0000313" key="6">
    <source>
        <dbReference type="Proteomes" id="UP000199630"/>
    </source>
</evidence>
<evidence type="ECO:0000256" key="2">
    <source>
        <dbReference type="PIRSR" id="PIRSR000193-1"/>
    </source>
</evidence>
<dbReference type="SUPFAM" id="SSF48179">
    <property type="entry name" value="6-phosphogluconate dehydrogenase C-terminal domain-like"/>
    <property type="match status" value="1"/>
</dbReference>
<evidence type="ECO:0000313" key="5">
    <source>
        <dbReference type="EMBL" id="SFJ09056.1"/>
    </source>
</evidence>